<evidence type="ECO:0000313" key="1">
    <source>
        <dbReference type="EMBL" id="KAF2106488.1"/>
    </source>
</evidence>
<organism evidence="1 2">
    <name type="scientific">Lophiotrema nucula</name>
    <dbReference type="NCBI Taxonomy" id="690887"/>
    <lineage>
        <taxon>Eukaryota</taxon>
        <taxon>Fungi</taxon>
        <taxon>Dikarya</taxon>
        <taxon>Ascomycota</taxon>
        <taxon>Pezizomycotina</taxon>
        <taxon>Dothideomycetes</taxon>
        <taxon>Pleosporomycetidae</taxon>
        <taxon>Pleosporales</taxon>
        <taxon>Lophiotremataceae</taxon>
        <taxon>Lophiotrema</taxon>
    </lineage>
</organism>
<reference evidence="1" key="1">
    <citation type="journal article" date="2020" name="Stud. Mycol.">
        <title>101 Dothideomycetes genomes: a test case for predicting lifestyles and emergence of pathogens.</title>
        <authorList>
            <person name="Haridas S."/>
            <person name="Albert R."/>
            <person name="Binder M."/>
            <person name="Bloem J."/>
            <person name="Labutti K."/>
            <person name="Salamov A."/>
            <person name="Andreopoulos B."/>
            <person name="Baker S."/>
            <person name="Barry K."/>
            <person name="Bills G."/>
            <person name="Bluhm B."/>
            <person name="Cannon C."/>
            <person name="Castanera R."/>
            <person name="Culley D."/>
            <person name="Daum C."/>
            <person name="Ezra D."/>
            <person name="Gonzalez J."/>
            <person name="Henrissat B."/>
            <person name="Kuo A."/>
            <person name="Liang C."/>
            <person name="Lipzen A."/>
            <person name="Lutzoni F."/>
            <person name="Magnuson J."/>
            <person name="Mondo S."/>
            <person name="Nolan M."/>
            <person name="Ohm R."/>
            <person name="Pangilinan J."/>
            <person name="Park H.-J."/>
            <person name="Ramirez L."/>
            <person name="Alfaro M."/>
            <person name="Sun H."/>
            <person name="Tritt A."/>
            <person name="Yoshinaga Y."/>
            <person name="Zwiers L.-H."/>
            <person name="Turgeon B."/>
            <person name="Goodwin S."/>
            <person name="Spatafora J."/>
            <person name="Crous P."/>
            <person name="Grigoriev I."/>
        </authorList>
    </citation>
    <scope>NUCLEOTIDE SEQUENCE</scope>
    <source>
        <strain evidence="1">CBS 627.86</strain>
    </source>
</reference>
<gene>
    <name evidence="1" type="ORF">BDV96DRAFT_607364</name>
</gene>
<protein>
    <submittedName>
        <fullName evidence="1">Uncharacterized protein</fullName>
    </submittedName>
</protein>
<evidence type="ECO:0000313" key="2">
    <source>
        <dbReference type="Proteomes" id="UP000799770"/>
    </source>
</evidence>
<sequence length="183" mass="21160">MAQNVLARCWRCTLLNLSCDAGGSCLACKNAPQKKGNQIELRCCQPKKLAVDREHAFRDLVEISDTVWFFRLNNQERYEVIVDTHALGMDNAYKHAILDLPYMIQRDEDHIDESNDKNPCQAIRNFISQLVEAETRWPSLYEPLTNDIIDTSADYATSLFLYRSLDEREPEFSNHSYHGVEND</sequence>
<dbReference type="Proteomes" id="UP000799770">
    <property type="component" value="Unassembled WGS sequence"/>
</dbReference>
<dbReference type="AlphaFoldDB" id="A0A6A5YK12"/>
<name>A0A6A5YK12_9PLEO</name>
<dbReference type="EMBL" id="ML977362">
    <property type="protein sequence ID" value="KAF2106488.1"/>
    <property type="molecule type" value="Genomic_DNA"/>
</dbReference>
<accession>A0A6A5YK12</accession>
<proteinExistence type="predicted"/>
<keyword evidence="2" id="KW-1185">Reference proteome</keyword>